<dbReference type="InterPro" id="IPR029130">
    <property type="entry name" value="Acid_ceramidase_N"/>
</dbReference>
<evidence type="ECO:0000259" key="2">
    <source>
        <dbReference type="Pfam" id="PF15508"/>
    </source>
</evidence>
<dbReference type="eggNOG" id="ENOG502QVBG">
    <property type="taxonomic scope" value="Eukaryota"/>
</dbReference>
<dbReference type="PANTHER" id="PTHR28583">
    <property type="entry name" value="ACID AMIDASE"/>
    <property type="match status" value="1"/>
</dbReference>
<evidence type="ECO:0000313" key="3">
    <source>
        <dbReference type="EMBL" id="EFE34488.1"/>
    </source>
</evidence>
<feature type="domain" description="Acid ceramidase N-terminal" evidence="2">
    <location>
        <begin position="11"/>
        <end position="69"/>
    </location>
</feature>
<dbReference type="Pfam" id="PF15508">
    <property type="entry name" value="NAAA-beta"/>
    <property type="match status" value="1"/>
</dbReference>
<keyword evidence="4" id="KW-1185">Reference proteome</keyword>
<dbReference type="EC" id="3.5.1.23" evidence="1"/>
<protein>
    <recommendedName>
        <fullName evidence="1">ceramidase</fullName>
        <ecNumber evidence="1">3.5.1.23</ecNumber>
    </recommendedName>
</protein>
<gene>
    <name evidence="3" type="ORF">ARB_06888</name>
</gene>
<dbReference type="GO" id="GO:0017040">
    <property type="term" value="F:N-acylsphingosine amidohydrolase activity"/>
    <property type="evidence" value="ECO:0007669"/>
    <property type="project" value="UniProtKB-EC"/>
</dbReference>
<organism evidence="3 4">
    <name type="scientific">Arthroderma benhamiae (strain ATCC MYA-4681 / CBS 112371)</name>
    <name type="common">Trichophyton mentagrophytes</name>
    <dbReference type="NCBI Taxonomy" id="663331"/>
    <lineage>
        <taxon>Eukaryota</taxon>
        <taxon>Fungi</taxon>
        <taxon>Dikarya</taxon>
        <taxon>Ascomycota</taxon>
        <taxon>Pezizomycotina</taxon>
        <taxon>Eurotiomycetes</taxon>
        <taxon>Eurotiomycetidae</taxon>
        <taxon>Onygenales</taxon>
        <taxon>Arthrodermataceae</taxon>
        <taxon>Trichophyton</taxon>
    </lineage>
</organism>
<dbReference type="OrthoDB" id="5273684at2759"/>
<dbReference type="HOGENOM" id="CLU_051035_0_0_1"/>
<dbReference type="GeneID" id="9520851"/>
<dbReference type="STRING" id="663331.D4AR59"/>
<comment type="caution">
    <text evidence="3">The sequence shown here is derived from an EMBL/GenBank/DDBJ whole genome shotgun (WGS) entry which is preliminary data.</text>
</comment>
<reference evidence="4" key="1">
    <citation type="journal article" date="2011" name="Genome Biol.">
        <title>Comparative and functional genomics provide insights into the pathogenicity of dermatophytic fungi.</title>
        <authorList>
            <person name="Burmester A."/>
            <person name="Shelest E."/>
            <person name="Gloeckner G."/>
            <person name="Heddergott C."/>
            <person name="Schindler S."/>
            <person name="Staib P."/>
            <person name="Heidel A."/>
            <person name="Felder M."/>
            <person name="Petzold A."/>
            <person name="Szafranski K."/>
            <person name="Feuermann M."/>
            <person name="Pedruzzi I."/>
            <person name="Priebe S."/>
            <person name="Groth M."/>
            <person name="Winkler R."/>
            <person name="Li W."/>
            <person name="Kniemeyer O."/>
            <person name="Schroeckh V."/>
            <person name="Hertweck C."/>
            <person name="Hube B."/>
            <person name="White T.C."/>
            <person name="Platzer M."/>
            <person name="Guthke R."/>
            <person name="Heitman J."/>
            <person name="Woestemeyer J."/>
            <person name="Zipfel P.F."/>
            <person name="Monod M."/>
            <person name="Brakhage A.A."/>
        </authorList>
    </citation>
    <scope>NUCLEOTIDE SEQUENCE [LARGE SCALE GENOMIC DNA]</scope>
    <source>
        <strain evidence="4">ATCC MYA-4681 / CBS 112371</strain>
    </source>
</reference>
<sequence length="454" mass="51458">MAHPRDPGDIPPTFRIDLSLPPSERYVALASSYRQRLRSLIDIFEELVSSLDGIVSPKWVYRVAPILLRKLYSREETEEIKGISRVTGIDLYILVSLNVFLDLLMGCTSGAALTKQPHDTDAKMLHFRTLDWDMDELRWLIVKLEYVRGSESNTVIATSVTYVGFVGVLTGVRRGLSISLNFRPNHNPGRFLANYRFYGSHLLVLLGMRRSISSFLRKYILSPDLDHIQSQSWLDRILKQKKSRIPSKTTLDWIAENLPRVPTTAAYLIMCDGNSAIVFEKDHRSAVIQRSSSFVVATNSDIAKVSLAGQKEEAVEYDKGHDDRMIEASNEPLDLDDLIFLSGERRAHMQDAWEKKVKEKQEKPSTSHDYSTAEPILSQLGCQSGPTMDCRLDVLLDLCDDNQVTAMPSEVTEWINGYPVTNEMTHFAAIMDPTLGQVAWLRRYLEPPTHNNNS</sequence>
<dbReference type="Proteomes" id="UP000008866">
    <property type="component" value="Unassembled WGS sequence"/>
</dbReference>
<dbReference type="RefSeq" id="XP_003015128.1">
    <property type="nucleotide sequence ID" value="XM_003015082.1"/>
</dbReference>
<proteinExistence type="predicted"/>
<evidence type="ECO:0000313" key="4">
    <source>
        <dbReference type="Proteomes" id="UP000008866"/>
    </source>
</evidence>
<name>D4AR59_ARTBC</name>
<dbReference type="PANTHER" id="PTHR28583:SF1">
    <property type="entry name" value="ACID CERAMIDASE"/>
    <property type="match status" value="1"/>
</dbReference>
<dbReference type="OMA" id="MMHFRTL"/>
<evidence type="ECO:0000256" key="1">
    <source>
        <dbReference type="ARBA" id="ARBA00011891"/>
    </source>
</evidence>
<dbReference type="EMBL" id="ABSU01000006">
    <property type="protein sequence ID" value="EFE34488.1"/>
    <property type="molecule type" value="Genomic_DNA"/>
</dbReference>
<dbReference type="AlphaFoldDB" id="D4AR59"/>
<dbReference type="KEGG" id="abe:ARB_06888"/>
<accession>D4AR59</accession>